<keyword evidence="2" id="KW-1185">Reference proteome</keyword>
<evidence type="ECO:0008006" key="3">
    <source>
        <dbReference type="Google" id="ProtNLM"/>
    </source>
</evidence>
<gene>
    <name evidence="1" type="ORF">ACFFIX_06705</name>
</gene>
<dbReference type="RefSeq" id="WP_378931870.1">
    <property type="nucleotide sequence ID" value="NZ_JBHLVO010000003.1"/>
</dbReference>
<protein>
    <recommendedName>
        <fullName evidence="3">C2H2-type domain-containing protein</fullName>
    </recommendedName>
</protein>
<name>A0ABV6GBT8_9BACI</name>
<evidence type="ECO:0000313" key="2">
    <source>
        <dbReference type="Proteomes" id="UP001589854"/>
    </source>
</evidence>
<comment type="caution">
    <text evidence="1">The sequence shown here is derived from an EMBL/GenBank/DDBJ whole genome shotgun (WGS) entry which is preliminary data.</text>
</comment>
<organism evidence="1 2">
    <name type="scientific">Metabacillus herbersteinensis</name>
    <dbReference type="NCBI Taxonomy" id="283816"/>
    <lineage>
        <taxon>Bacteria</taxon>
        <taxon>Bacillati</taxon>
        <taxon>Bacillota</taxon>
        <taxon>Bacilli</taxon>
        <taxon>Bacillales</taxon>
        <taxon>Bacillaceae</taxon>
        <taxon>Metabacillus</taxon>
    </lineage>
</organism>
<proteinExistence type="predicted"/>
<accession>A0ABV6GBT8</accession>
<dbReference type="Proteomes" id="UP001589854">
    <property type="component" value="Unassembled WGS sequence"/>
</dbReference>
<reference evidence="1 2" key="1">
    <citation type="submission" date="2024-09" db="EMBL/GenBank/DDBJ databases">
        <authorList>
            <person name="Sun Q."/>
            <person name="Mori K."/>
        </authorList>
    </citation>
    <scope>NUCLEOTIDE SEQUENCE [LARGE SCALE GENOMIC DNA]</scope>
    <source>
        <strain evidence="1 2">CCM 7228</strain>
    </source>
</reference>
<sequence>MRTIRCPECGKRFVGSDNIVMSLMNTLNHKECSNFHPKVILDEGTYKGITDKYSFFKDYRIVN</sequence>
<dbReference type="EMBL" id="JBHLVO010000003">
    <property type="protein sequence ID" value="MFC0271141.1"/>
    <property type="molecule type" value="Genomic_DNA"/>
</dbReference>
<evidence type="ECO:0000313" key="1">
    <source>
        <dbReference type="EMBL" id="MFC0271141.1"/>
    </source>
</evidence>